<sequence>TYENKDKELAAFEKHAMGQPTDLAMLKLLMDQHGLGTADLPEIGSKSMVSRVLSGKRSLNKKHIQALAERFGINPGLFF</sequence>
<dbReference type="CDD" id="cd00093">
    <property type="entry name" value="HTH_XRE"/>
    <property type="match status" value="1"/>
</dbReference>
<evidence type="ECO:0000313" key="2">
    <source>
        <dbReference type="EMBL" id="HEB97174.1"/>
    </source>
</evidence>
<dbReference type="PROSITE" id="PS50943">
    <property type="entry name" value="HTH_CROC1"/>
    <property type="match status" value="1"/>
</dbReference>
<dbReference type="PANTHER" id="PTHR40455:SF1">
    <property type="entry name" value="ANTITOXIN HIGA"/>
    <property type="match status" value="1"/>
</dbReference>
<gene>
    <name evidence="2" type="ORF">ENI96_12200</name>
</gene>
<dbReference type="InterPro" id="IPR010982">
    <property type="entry name" value="Lambda_DNA-bd_dom_sf"/>
</dbReference>
<dbReference type="GO" id="GO:0006355">
    <property type="term" value="P:regulation of DNA-templated transcription"/>
    <property type="evidence" value="ECO:0007669"/>
    <property type="project" value="InterPro"/>
</dbReference>
<evidence type="ECO:0000259" key="1">
    <source>
        <dbReference type="PROSITE" id="PS50943"/>
    </source>
</evidence>
<dbReference type="InterPro" id="IPR001387">
    <property type="entry name" value="Cro/C1-type_HTH"/>
</dbReference>
<name>A0A831W421_9GAMM</name>
<feature type="non-terminal residue" evidence="2">
    <location>
        <position position="1"/>
    </location>
</feature>
<dbReference type="GO" id="GO:0001046">
    <property type="term" value="F:core promoter sequence-specific DNA binding"/>
    <property type="evidence" value="ECO:0007669"/>
    <property type="project" value="TreeGrafter"/>
</dbReference>
<dbReference type="PANTHER" id="PTHR40455">
    <property type="entry name" value="ANTITOXIN HIGA"/>
    <property type="match status" value="1"/>
</dbReference>
<dbReference type="EMBL" id="DRKP01000149">
    <property type="protein sequence ID" value="HEB97174.1"/>
    <property type="molecule type" value="Genomic_DNA"/>
</dbReference>
<protein>
    <submittedName>
        <fullName evidence="2">Transcriptional regulator</fullName>
    </submittedName>
</protein>
<dbReference type="Proteomes" id="UP000886251">
    <property type="component" value="Unassembled WGS sequence"/>
</dbReference>
<proteinExistence type="predicted"/>
<reference evidence="2" key="1">
    <citation type="journal article" date="2020" name="mSystems">
        <title>Genome- and Community-Level Interaction Insights into Carbon Utilization and Element Cycling Functions of Hydrothermarchaeota in Hydrothermal Sediment.</title>
        <authorList>
            <person name="Zhou Z."/>
            <person name="Liu Y."/>
            <person name="Xu W."/>
            <person name="Pan J."/>
            <person name="Luo Z.H."/>
            <person name="Li M."/>
        </authorList>
    </citation>
    <scope>NUCLEOTIDE SEQUENCE [LARGE SCALE GENOMIC DNA]</scope>
    <source>
        <strain evidence="2">HyVt-443</strain>
    </source>
</reference>
<dbReference type="SMART" id="SM00530">
    <property type="entry name" value="HTH_XRE"/>
    <property type="match status" value="1"/>
</dbReference>
<dbReference type="InterPro" id="IPR039060">
    <property type="entry name" value="Antitox_HigA"/>
</dbReference>
<dbReference type="Gene3D" id="1.10.260.40">
    <property type="entry name" value="lambda repressor-like DNA-binding domains"/>
    <property type="match status" value="1"/>
</dbReference>
<organism evidence="2 3">
    <name type="scientific">Sedimenticola thiotaurini</name>
    <dbReference type="NCBI Taxonomy" id="1543721"/>
    <lineage>
        <taxon>Bacteria</taxon>
        <taxon>Pseudomonadati</taxon>
        <taxon>Pseudomonadota</taxon>
        <taxon>Gammaproteobacteria</taxon>
        <taxon>Chromatiales</taxon>
        <taxon>Sedimenticolaceae</taxon>
        <taxon>Sedimenticola</taxon>
    </lineage>
</organism>
<dbReference type="SUPFAM" id="SSF47413">
    <property type="entry name" value="lambda repressor-like DNA-binding domains"/>
    <property type="match status" value="1"/>
</dbReference>
<evidence type="ECO:0000313" key="3">
    <source>
        <dbReference type="Proteomes" id="UP000886251"/>
    </source>
</evidence>
<feature type="domain" description="HTH cro/C1-type" evidence="1">
    <location>
        <begin position="45"/>
        <end position="78"/>
    </location>
</feature>
<comment type="caution">
    <text evidence="2">The sequence shown here is derived from an EMBL/GenBank/DDBJ whole genome shotgun (WGS) entry which is preliminary data.</text>
</comment>
<accession>A0A831W421</accession>
<dbReference type="AlphaFoldDB" id="A0A831W421"/>